<dbReference type="AlphaFoldDB" id="A0A8W8M3S6"/>
<feature type="transmembrane region" description="Helical" evidence="1">
    <location>
        <begin position="252"/>
        <end position="270"/>
    </location>
</feature>
<feature type="transmembrane region" description="Helical" evidence="1">
    <location>
        <begin position="115"/>
        <end position="137"/>
    </location>
</feature>
<feature type="transmembrane region" description="Helical" evidence="1">
    <location>
        <begin position="21"/>
        <end position="41"/>
    </location>
</feature>
<keyword evidence="3" id="KW-1185">Reference proteome</keyword>
<proteinExistence type="predicted"/>
<feature type="transmembrane region" description="Helical" evidence="1">
    <location>
        <begin position="214"/>
        <end position="232"/>
    </location>
</feature>
<evidence type="ECO:0000313" key="3">
    <source>
        <dbReference type="Proteomes" id="UP000005408"/>
    </source>
</evidence>
<keyword evidence="1" id="KW-0472">Membrane</keyword>
<evidence type="ECO:0000256" key="1">
    <source>
        <dbReference type="SAM" id="Phobius"/>
    </source>
</evidence>
<keyword evidence="1" id="KW-0812">Transmembrane</keyword>
<feature type="transmembrane region" description="Helical" evidence="1">
    <location>
        <begin position="179"/>
        <end position="202"/>
    </location>
</feature>
<organism evidence="2 3">
    <name type="scientific">Magallana gigas</name>
    <name type="common">Pacific oyster</name>
    <name type="synonym">Crassostrea gigas</name>
    <dbReference type="NCBI Taxonomy" id="29159"/>
    <lineage>
        <taxon>Eukaryota</taxon>
        <taxon>Metazoa</taxon>
        <taxon>Spiralia</taxon>
        <taxon>Lophotrochozoa</taxon>
        <taxon>Mollusca</taxon>
        <taxon>Bivalvia</taxon>
        <taxon>Autobranchia</taxon>
        <taxon>Pteriomorphia</taxon>
        <taxon>Ostreida</taxon>
        <taxon>Ostreoidea</taxon>
        <taxon>Ostreidae</taxon>
        <taxon>Magallana</taxon>
    </lineage>
</organism>
<protein>
    <submittedName>
        <fullName evidence="2">Uncharacterized protein</fullName>
    </submittedName>
</protein>
<dbReference type="EnsemblMetazoa" id="G31521.3">
    <property type="protein sequence ID" value="G31521.3:cds"/>
    <property type="gene ID" value="G31521"/>
</dbReference>
<accession>A0A8W8M3S6</accession>
<evidence type="ECO:0000313" key="2">
    <source>
        <dbReference type="EnsemblMetazoa" id="G31521.3:cds"/>
    </source>
</evidence>
<dbReference type="PANTHER" id="PTHR39074">
    <property type="entry name" value="AGAP007547-PA"/>
    <property type="match status" value="1"/>
</dbReference>
<keyword evidence="1" id="KW-1133">Transmembrane helix</keyword>
<name>A0A8W8M3S6_MAGGI</name>
<reference evidence="2" key="1">
    <citation type="submission" date="2022-08" db="UniProtKB">
        <authorList>
            <consortium name="EnsemblMetazoa"/>
        </authorList>
    </citation>
    <scope>IDENTIFICATION</scope>
    <source>
        <strain evidence="2">05x7-T-G4-1.051#20</strain>
    </source>
</reference>
<sequence length="271" mass="31598">MSDISGWRNSALCGFYQKWMAALVVFLIPCIHIGVVNKMLWVPNKAPVNRTSCTCSCFDTVYKGSYESQGKTGYKHIYFNATFDTLIIWIMTFGTIIVAYEAFKRLLNLYSAGNLRWRMLLLFILDIYPNYFSYWVYFNYTNDGFYKQVYHQLFFTTTELFSTWNVFRLCAKDSKVEPVAAMSIIVIGLIHIILGGIDQFFAQLILLQEPFYRRIRSLNIVLPDILHVVLTVQEMAIEKQTSFRRIFTRKELLCGLFSLISGLLIGRFVFR</sequence>
<dbReference type="PANTHER" id="PTHR39074:SF1">
    <property type="entry name" value="AGAP007547-PA"/>
    <property type="match status" value="1"/>
</dbReference>
<dbReference type="Proteomes" id="UP000005408">
    <property type="component" value="Unassembled WGS sequence"/>
</dbReference>
<feature type="transmembrane region" description="Helical" evidence="1">
    <location>
        <begin position="86"/>
        <end position="103"/>
    </location>
</feature>